<evidence type="ECO:0000256" key="2">
    <source>
        <dbReference type="ARBA" id="ARBA00022692"/>
    </source>
</evidence>
<feature type="domain" description="Ig-like" evidence="8">
    <location>
        <begin position="255"/>
        <end position="355"/>
    </location>
</feature>
<dbReference type="InterPro" id="IPR013783">
    <property type="entry name" value="Ig-like_fold"/>
</dbReference>
<keyword evidence="5" id="KW-1015">Disulfide bond</keyword>
<dbReference type="AlphaFoldDB" id="A0A8U0MNU1"/>
<dbReference type="InterPro" id="IPR007110">
    <property type="entry name" value="Ig-like_dom"/>
</dbReference>
<dbReference type="GO" id="GO:0005886">
    <property type="term" value="C:plasma membrane"/>
    <property type="evidence" value="ECO:0007669"/>
    <property type="project" value="TreeGrafter"/>
</dbReference>
<sequence>MDSSTRSRTLPQPVLLLCLSFLHPTLLESTWKKIVRPNAGRTRKQRGLRKQKWALETGPSVRRLEIISLQESGIAVGDVCAADMTPGDGRPWLPAALLLLQVPGCWSLRGPTSVMGTVGGSLSVQCQYEEKFKENVKYWCKTPCMGDIMKTEEADKEVRSGRVSIRDQPANLTFTVTLENLTEGDGGTYRCGIDTSWLSEYLLDLTFRVVLSVTPGADTVPGPRTGLGWPQGPCTRSCSKVKVLGTCAQSYSEFPSTVVCSESSRSLSLSGPSTVMGTVGGSLSVQCQYEEKYKTFTKYWCRQPCLPSWNQTVATGRSEEKMRSGRVSIVDHAENLTFTVTLENLTADDAGKYRCGIATILHEEGLHGFLPDLFFQVQVFVSPRSQVVSIHFLLLILLKVPLFLMMLSVILWVNRSQWAICGTQSRPDEDNMQPSLSINILSRDTATHTRRGRTSGPKPPISSHLIPQNWSLLSRVHFLLLVILKVSLLLTMLTDGLGVSSLLVGTPTKRSFSPSCLWICCPDTQLFRGEKRRFTTSDLPIFLLMA</sequence>
<dbReference type="InterPro" id="IPR036179">
    <property type="entry name" value="Ig-like_dom_sf"/>
</dbReference>
<dbReference type="PANTHER" id="PTHR11860">
    <property type="entry name" value="POLYMERIC-IMMUNOGLOBULIN RECEPTOR"/>
    <property type="match status" value="1"/>
</dbReference>
<feature type="signal peptide" evidence="7">
    <location>
        <begin position="1"/>
        <end position="27"/>
    </location>
</feature>
<feature type="transmembrane region" description="Helical" evidence="6">
    <location>
        <begin position="390"/>
        <end position="413"/>
    </location>
</feature>
<dbReference type="InterPro" id="IPR050671">
    <property type="entry name" value="CD300_family_receptors"/>
</dbReference>
<dbReference type="PROSITE" id="PS50835">
    <property type="entry name" value="IG_LIKE"/>
    <property type="match status" value="2"/>
</dbReference>
<feature type="transmembrane region" description="Helical" evidence="6">
    <location>
        <begin position="478"/>
        <end position="504"/>
    </location>
</feature>
<dbReference type="PANTHER" id="PTHR11860:SF117">
    <property type="entry name" value="PROTEIN CD300H"/>
    <property type="match status" value="1"/>
</dbReference>
<keyword evidence="9" id="KW-1185">Reference proteome</keyword>
<protein>
    <submittedName>
        <fullName evidence="10">Uncharacterized protein LOC101677848</fullName>
    </submittedName>
</protein>
<dbReference type="SMART" id="SM00409">
    <property type="entry name" value="IG"/>
    <property type="match status" value="2"/>
</dbReference>
<evidence type="ECO:0000256" key="6">
    <source>
        <dbReference type="SAM" id="Phobius"/>
    </source>
</evidence>
<dbReference type="FunFam" id="2.60.40.10:FF:000370">
    <property type="entry name" value="CMRF35-like molecule 1"/>
    <property type="match status" value="2"/>
</dbReference>
<dbReference type="CDD" id="cd05716">
    <property type="entry name" value="IgV_pIgR_like"/>
    <property type="match status" value="2"/>
</dbReference>
<evidence type="ECO:0000313" key="9">
    <source>
        <dbReference type="Proteomes" id="UP000000715"/>
    </source>
</evidence>
<dbReference type="GeneID" id="101677848"/>
<dbReference type="InterPro" id="IPR013106">
    <property type="entry name" value="Ig_V-set"/>
</dbReference>
<evidence type="ECO:0000256" key="3">
    <source>
        <dbReference type="ARBA" id="ARBA00022729"/>
    </source>
</evidence>
<gene>
    <name evidence="10" type="primary">LOC101677848</name>
</gene>
<evidence type="ECO:0000313" key="10">
    <source>
        <dbReference type="RefSeq" id="XP_004749065.2"/>
    </source>
</evidence>
<feature type="domain" description="Ig-like" evidence="8">
    <location>
        <begin position="94"/>
        <end position="191"/>
    </location>
</feature>
<accession>A0A8U0MNU1</accession>
<dbReference type="RefSeq" id="XP_004749065.2">
    <property type="nucleotide sequence ID" value="XM_004749008.3"/>
</dbReference>
<dbReference type="SUPFAM" id="SSF48726">
    <property type="entry name" value="Immunoglobulin"/>
    <property type="match status" value="2"/>
</dbReference>
<dbReference type="GO" id="GO:0004888">
    <property type="term" value="F:transmembrane signaling receptor activity"/>
    <property type="evidence" value="ECO:0007669"/>
    <property type="project" value="TreeGrafter"/>
</dbReference>
<dbReference type="OrthoDB" id="8959642at2759"/>
<evidence type="ECO:0000256" key="7">
    <source>
        <dbReference type="SAM" id="SignalP"/>
    </source>
</evidence>
<keyword evidence="3 7" id="KW-0732">Signal</keyword>
<keyword evidence="2 6" id="KW-0812">Transmembrane</keyword>
<dbReference type="KEGG" id="mpuf:101677848"/>
<evidence type="ECO:0000256" key="4">
    <source>
        <dbReference type="ARBA" id="ARBA00023136"/>
    </source>
</evidence>
<dbReference type="InterPro" id="IPR003599">
    <property type="entry name" value="Ig_sub"/>
</dbReference>
<name>A0A8U0MNU1_MUSPF</name>
<evidence type="ECO:0000256" key="5">
    <source>
        <dbReference type="ARBA" id="ARBA00023157"/>
    </source>
</evidence>
<dbReference type="Pfam" id="PF07686">
    <property type="entry name" value="V-set"/>
    <property type="match status" value="2"/>
</dbReference>
<evidence type="ECO:0000256" key="1">
    <source>
        <dbReference type="ARBA" id="ARBA00004370"/>
    </source>
</evidence>
<evidence type="ECO:0000259" key="8">
    <source>
        <dbReference type="PROSITE" id="PS50835"/>
    </source>
</evidence>
<organism evidence="9 10">
    <name type="scientific">Mustela putorius furo</name>
    <name type="common">European domestic ferret</name>
    <name type="synonym">Mustela furo</name>
    <dbReference type="NCBI Taxonomy" id="9669"/>
    <lineage>
        <taxon>Eukaryota</taxon>
        <taxon>Metazoa</taxon>
        <taxon>Chordata</taxon>
        <taxon>Craniata</taxon>
        <taxon>Vertebrata</taxon>
        <taxon>Euteleostomi</taxon>
        <taxon>Mammalia</taxon>
        <taxon>Eutheria</taxon>
        <taxon>Laurasiatheria</taxon>
        <taxon>Carnivora</taxon>
        <taxon>Caniformia</taxon>
        <taxon>Musteloidea</taxon>
        <taxon>Mustelidae</taxon>
        <taxon>Mustelinae</taxon>
        <taxon>Mustela</taxon>
    </lineage>
</organism>
<dbReference type="Proteomes" id="UP000000715">
    <property type="component" value="Unplaced"/>
</dbReference>
<dbReference type="Gene3D" id="2.60.40.10">
    <property type="entry name" value="Immunoglobulins"/>
    <property type="match status" value="2"/>
</dbReference>
<feature type="chain" id="PRO_5035807849" evidence="7">
    <location>
        <begin position="28"/>
        <end position="546"/>
    </location>
</feature>
<comment type="subcellular location">
    <subcellularLocation>
        <location evidence="1">Membrane</location>
    </subcellularLocation>
</comment>
<keyword evidence="4 6" id="KW-0472">Membrane</keyword>
<reference evidence="10" key="1">
    <citation type="submission" date="2025-08" db="UniProtKB">
        <authorList>
            <consortium name="RefSeq"/>
        </authorList>
    </citation>
    <scope>IDENTIFICATION</scope>
    <source>
        <tissue evidence="10">Brain</tissue>
    </source>
</reference>
<keyword evidence="6" id="KW-1133">Transmembrane helix</keyword>
<proteinExistence type="predicted"/>